<keyword evidence="1" id="KW-0175">Coiled coil</keyword>
<dbReference type="PANTHER" id="PTHR23159">
    <property type="entry name" value="CENTROSOMAL PROTEIN 2"/>
    <property type="match status" value="1"/>
</dbReference>
<reference evidence="3 4" key="1">
    <citation type="submission" date="2019-07" db="EMBL/GenBank/DDBJ databases">
        <title>Draft genome sequences of 15 bacterial species constituting the stable defined intestinal microbiota of the GM15 gnotobiotic mouse model.</title>
        <authorList>
            <person name="Elie C."/>
            <person name="Mathieu A."/>
            <person name="Saliou A."/>
            <person name="Darnaud M."/>
            <person name="Leulier F."/>
            <person name="Tamellini A."/>
        </authorList>
    </citation>
    <scope>NUCLEOTIDE SEQUENCE [LARGE SCALE GENOMIC DNA]</scope>
    <source>
        <strain evidence="4">ASF 502</strain>
    </source>
</reference>
<dbReference type="EMBL" id="VIRB01000131">
    <property type="protein sequence ID" value="NDO71155.1"/>
    <property type="molecule type" value="Genomic_DNA"/>
</dbReference>
<organism evidence="3 4">
    <name type="scientific">Schaedlerella arabinosiphila</name>
    <dbReference type="NCBI Taxonomy" id="2044587"/>
    <lineage>
        <taxon>Bacteria</taxon>
        <taxon>Bacillati</taxon>
        <taxon>Bacillota</taxon>
        <taxon>Clostridia</taxon>
        <taxon>Lachnospirales</taxon>
        <taxon>Lachnospiraceae</taxon>
        <taxon>Schaedlerella</taxon>
    </lineage>
</organism>
<dbReference type="OrthoDB" id="2031703at2"/>
<dbReference type="RefSeq" id="WP_044989516.1">
    <property type="nucleotide sequence ID" value="NZ_VIRB01000131.1"/>
</dbReference>
<proteinExistence type="predicted"/>
<comment type="caution">
    <text evidence="3">The sequence shown here is derived from an EMBL/GenBank/DDBJ whole genome shotgun (WGS) entry which is preliminary data.</text>
</comment>
<feature type="coiled-coil region" evidence="1">
    <location>
        <begin position="152"/>
        <end position="203"/>
    </location>
</feature>
<evidence type="ECO:0000313" key="3">
    <source>
        <dbReference type="EMBL" id="NDO71155.1"/>
    </source>
</evidence>
<feature type="compositionally biased region" description="Low complexity" evidence="2">
    <location>
        <begin position="1161"/>
        <end position="1182"/>
    </location>
</feature>
<evidence type="ECO:0000313" key="4">
    <source>
        <dbReference type="Proteomes" id="UP000474104"/>
    </source>
</evidence>
<gene>
    <name evidence="3" type="ORF">FMM80_21875</name>
</gene>
<feature type="coiled-coil region" evidence="1">
    <location>
        <begin position="1184"/>
        <end position="1211"/>
    </location>
</feature>
<evidence type="ECO:0000256" key="2">
    <source>
        <dbReference type="SAM" id="MobiDB-lite"/>
    </source>
</evidence>
<protein>
    <recommendedName>
        <fullName evidence="5">Phage tail tape measure protein</fullName>
    </recommendedName>
</protein>
<feature type="region of interest" description="Disordered" evidence="2">
    <location>
        <begin position="1159"/>
        <end position="1184"/>
    </location>
</feature>
<feature type="coiled-coil region" evidence="1">
    <location>
        <begin position="749"/>
        <end position="805"/>
    </location>
</feature>
<evidence type="ECO:0008006" key="5">
    <source>
        <dbReference type="Google" id="ProtNLM"/>
    </source>
</evidence>
<dbReference type="Proteomes" id="UP000474104">
    <property type="component" value="Unassembled WGS sequence"/>
</dbReference>
<dbReference type="PANTHER" id="PTHR23159:SF31">
    <property type="entry name" value="CENTROSOME-ASSOCIATED PROTEIN CEP250 ISOFORM X1"/>
    <property type="match status" value="1"/>
</dbReference>
<accession>A0A9X5H8I9</accession>
<feature type="coiled-coil region" evidence="1">
    <location>
        <begin position="264"/>
        <end position="316"/>
    </location>
</feature>
<name>A0A9X5H8I9_9FIRM</name>
<evidence type="ECO:0000256" key="1">
    <source>
        <dbReference type="SAM" id="Coils"/>
    </source>
</evidence>
<sequence length="1289" mass="140627">MSLKKASIGENLLEIAGRIVDVKDNAKDVSNIIKGIDDVGDLGKVFNLAGVSKKTVKATLDLADMGDAVLDVTNAMDSFAGSQKGIKGIGEAFKGLGSNVLGFVKSNWATIAVLSTIGIAIGAAYYQITKFSRSIEQAKKSQSEYASTISEIQSLNSEIDTTSSKISELEARGPLTITQKSELDQLKLQNAELERQRDIKQQLANSQATQAVDDAMETLGMNETFDITQNFQRQKLLESDNIWDRLAAGAGASYDRVYKPTDIITATQNEVKALNDLKKTKEELLLERDSATKSRKKEIDTEISGLEKEIDLYDTEVSKNIEILDSLRSNFIDKSDLSSKEQQKFDAITNVIDEYTNLNPLAKQAKALSEIWENDDFAKAQQKLVDVFRTGNDLSIDEISNQFPGLVSACNDAGISVSTLREELIALSSQDSGVTRLEEDFMSFQTQLVSSIGIIDSVNAALANSFSGKGLNVEIDEETGAIIGDIANIKASFSGLEGYDASVLFEKTANGISLNTVALRELQAQQEATQKSINLKKIKDLQEQLQEAMDVMKDAKTDEDFASSQLIVNDLKNQLEIAQELSAAYDGATSAYQKWINAQSNGESGDMFRTVSETMRERGADLYKEGRYNTNEFRAIADYYSSLDLSTASIEELVNAYESAKPVIDNFFTGDKQGIDNFIAKMQQLSNEGNLGWIEELENGTVKFNASTKELADAIGISQEAVETIFDAGKEYRDIVLANNSTMDFTKSLDEMTNKANEAKARLEELNNTDQLSLDLNFNFDSEDINDLESQIQRATSNLEQFKNQDGIVDLSVNGAEDAITVFQTLIQKKHEVESIIMTIDASALDESAANVVGKLQEYQTAINNLSTLESMQSVGIHIDTSQIDDAKAKIDVIFAELQGMSDSGNLQINADVSVDTTSADALSADLANMTPEIAMKIIPDASKADEYESENKDADVIYNVDDSKVNAWKPPIKKGNVIYEIKTSGVLPTNLVRTVTYNTVTSNSGSAGSLIGNTAEEAKKGLRGTAYGTIRHAYVNGTAYNVINTIPAHANGQVALQKNERAVVNELGSEGLIRDGILSWIPGGMHIQNFKKGDIILSADQMKSLFNTGKASGTGKAYANGTASVRQLASTGLRAYANPNATGTWVFGNVGNGNIGGSGYSPNGNNDSSNNDNSDLDSANDSAEEFKETLDGIQIMIDRIERQIKNIERVAGSAYNTFSKRNKALKNQISSIYEEISIQQQGYNRYLQEAESVPLSEEYKSLVRSGAIDISTITDKDLSENINKYKEW</sequence>